<proteinExistence type="predicted"/>
<reference evidence="3 4" key="1">
    <citation type="submission" date="2020-03" db="EMBL/GenBank/DDBJ databases">
        <title>Soil Listeria distribution.</title>
        <authorList>
            <person name="Liao J."/>
            <person name="Wiedmann M."/>
        </authorList>
    </citation>
    <scope>NUCLEOTIDE SEQUENCE [LARGE SCALE GENOMIC DNA]</scope>
    <source>
        <strain evidence="3 4">FSL L7-0741</strain>
    </source>
</reference>
<dbReference type="Pfam" id="PF17936">
    <property type="entry name" value="Big_6"/>
    <property type="match status" value="3"/>
</dbReference>
<gene>
    <name evidence="3" type="ORF">HCA69_15075</name>
</gene>
<feature type="domain" description="Bacterial Ig" evidence="1">
    <location>
        <begin position="587"/>
        <end position="667"/>
    </location>
</feature>
<dbReference type="Proteomes" id="UP000535908">
    <property type="component" value="Unassembled WGS sequence"/>
</dbReference>
<evidence type="ECO:0000313" key="4">
    <source>
        <dbReference type="Proteomes" id="UP000535908"/>
    </source>
</evidence>
<feature type="domain" description="Bacterial Ig" evidence="1">
    <location>
        <begin position="250"/>
        <end position="319"/>
    </location>
</feature>
<dbReference type="PROSITE" id="PS51257">
    <property type="entry name" value="PROKAR_LIPOPROTEIN"/>
    <property type="match status" value="1"/>
</dbReference>
<dbReference type="InterPro" id="IPR046746">
    <property type="entry name" value="Big_15"/>
</dbReference>
<feature type="domain" description="Bacterial Ig" evidence="2">
    <location>
        <begin position="505"/>
        <end position="573"/>
    </location>
</feature>
<dbReference type="AlphaFoldDB" id="A0A7X1CR39"/>
<protein>
    <recommendedName>
        <fullName evidence="5">Bacterial Ig domain-containing protein</fullName>
    </recommendedName>
</protein>
<accession>A0A7X1CR39</accession>
<evidence type="ECO:0000259" key="1">
    <source>
        <dbReference type="Pfam" id="PF17936"/>
    </source>
</evidence>
<sequence length="671" mass="70435">MKAKKKVIATALLSGACIYLSDVPSLVDEEKVKVKAAMVEQEVNPLPTALTPLEPIFSDITSRAETPMITLFDRPYPNSKYLTGKGIPGATLSARVGGAGPSSEVGSVKVSPDGNFSINVGEALKDCRGNVYIVQIIDGKESPPKYLTVDLHNLAPENVSSPTVATNITSNTTKIIGKAEPEAIIIVKSNSLGLWIGDGRADKNGNFEVTIPSQLALVKLHFQQISKGIASSIRTTQVAQGLRPVHTLSPVKEGDTKVTGKGTAGATVRVKVGSIEIGNGKVDSQGNFNVAIDKQLEGTKLSITQANGDDESEAVVVTVGKSTQLEAVAITTHYVGATYLRGTAPAGATKVTLKVGGKNIRTVDVATDNSFRIYANDVAGLKQVGTIFELVAQDASGQLSKVATSTVEEVPVPELDAFKIGQTHVTGKVAKGMTRISLYDKTGKLLRNGEINADGTFRILASDLPALRFVGDTFTVTVTSATGVISKASEGIIEQDGSIAAAPTITDYYLDDTYITGKVSAGATKIFLRINGKAVRGGTIAADGSYRIYANSLAELKLIGATFEVVTQDANNKYSEVAKGEVRGMSAPTVAPYRSGQINITGTVSKEAAKISVYDKAGTLIRNGQINADGTFRIYVSGVAAFQVAGDSFTVRAFNANGSKSSETRVVILPK</sequence>
<name>A0A7X1CR39_9LIST</name>
<evidence type="ECO:0000259" key="2">
    <source>
        <dbReference type="Pfam" id="PF20622"/>
    </source>
</evidence>
<feature type="domain" description="Bacterial Ig" evidence="1">
    <location>
        <begin position="166"/>
        <end position="223"/>
    </location>
</feature>
<dbReference type="RefSeq" id="WP_185527619.1">
    <property type="nucleotide sequence ID" value="NZ_JAARWN010000022.1"/>
</dbReference>
<comment type="caution">
    <text evidence="3">The sequence shown here is derived from an EMBL/GenBank/DDBJ whole genome shotgun (WGS) entry which is preliminary data.</text>
</comment>
<dbReference type="InterPro" id="IPR041498">
    <property type="entry name" value="Big_6"/>
</dbReference>
<dbReference type="InterPro" id="IPR013783">
    <property type="entry name" value="Ig-like_fold"/>
</dbReference>
<organism evidence="3 4">
    <name type="scientific">Listeria grandensis</name>
    <dbReference type="NCBI Taxonomy" id="1494963"/>
    <lineage>
        <taxon>Bacteria</taxon>
        <taxon>Bacillati</taxon>
        <taxon>Bacillota</taxon>
        <taxon>Bacilli</taxon>
        <taxon>Bacillales</taxon>
        <taxon>Listeriaceae</taxon>
        <taxon>Listeria</taxon>
    </lineage>
</organism>
<dbReference type="Pfam" id="PF20622">
    <property type="entry name" value="Big_15"/>
    <property type="match status" value="1"/>
</dbReference>
<dbReference type="Gene3D" id="2.60.40.10">
    <property type="entry name" value="Immunoglobulins"/>
    <property type="match status" value="2"/>
</dbReference>
<evidence type="ECO:0008006" key="5">
    <source>
        <dbReference type="Google" id="ProtNLM"/>
    </source>
</evidence>
<dbReference type="EMBL" id="JAARWN010000022">
    <property type="protein sequence ID" value="MBC1937690.1"/>
    <property type="molecule type" value="Genomic_DNA"/>
</dbReference>
<evidence type="ECO:0000313" key="3">
    <source>
        <dbReference type="EMBL" id="MBC1937690.1"/>
    </source>
</evidence>